<name>A0ACC0ADL3_CATRO</name>
<dbReference type="EMBL" id="CM044706">
    <property type="protein sequence ID" value="KAI5658899.1"/>
    <property type="molecule type" value="Genomic_DNA"/>
</dbReference>
<accession>A0ACC0ADL3</accession>
<reference evidence="2" key="1">
    <citation type="journal article" date="2023" name="Nat. Plants">
        <title>Single-cell RNA sequencing provides a high-resolution roadmap for understanding the multicellular compartmentation of specialized metabolism.</title>
        <authorList>
            <person name="Sun S."/>
            <person name="Shen X."/>
            <person name="Li Y."/>
            <person name="Li Y."/>
            <person name="Wang S."/>
            <person name="Li R."/>
            <person name="Zhang H."/>
            <person name="Shen G."/>
            <person name="Guo B."/>
            <person name="Wei J."/>
            <person name="Xu J."/>
            <person name="St-Pierre B."/>
            <person name="Chen S."/>
            <person name="Sun C."/>
        </authorList>
    </citation>
    <scope>NUCLEOTIDE SEQUENCE [LARGE SCALE GENOMIC DNA]</scope>
</reference>
<gene>
    <name evidence="1" type="ORF">M9H77_27692</name>
</gene>
<organism evidence="1 2">
    <name type="scientific">Catharanthus roseus</name>
    <name type="common">Madagascar periwinkle</name>
    <name type="synonym">Vinca rosea</name>
    <dbReference type="NCBI Taxonomy" id="4058"/>
    <lineage>
        <taxon>Eukaryota</taxon>
        <taxon>Viridiplantae</taxon>
        <taxon>Streptophyta</taxon>
        <taxon>Embryophyta</taxon>
        <taxon>Tracheophyta</taxon>
        <taxon>Spermatophyta</taxon>
        <taxon>Magnoliopsida</taxon>
        <taxon>eudicotyledons</taxon>
        <taxon>Gunneridae</taxon>
        <taxon>Pentapetalae</taxon>
        <taxon>asterids</taxon>
        <taxon>lamiids</taxon>
        <taxon>Gentianales</taxon>
        <taxon>Apocynaceae</taxon>
        <taxon>Rauvolfioideae</taxon>
        <taxon>Vinceae</taxon>
        <taxon>Catharanthinae</taxon>
        <taxon>Catharanthus</taxon>
    </lineage>
</organism>
<proteinExistence type="predicted"/>
<comment type="caution">
    <text evidence="1">The sequence shown here is derived from an EMBL/GenBank/DDBJ whole genome shotgun (WGS) entry which is preliminary data.</text>
</comment>
<keyword evidence="2" id="KW-1185">Reference proteome</keyword>
<evidence type="ECO:0000313" key="2">
    <source>
        <dbReference type="Proteomes" id="UP001060085"/>
    </source>
</evidence>
<sequence length="253" mass="29434">MDSFKEALEENIGFEADEDPNTFKEFLDPEEYIDLGHLFTTDRIFSSKDELVHWAKKTAMNAKTYLIITRYQRSRTADRRPFVTLACERGGCKTCGQLQQTEQFRKSHVPPRNIVRFLREQDVACTVSAQKIYNVVAKINKNRTQGRNTVEEVLCLSVQNGYNIFHRNYEESNVLSDIVIAHPTSIAMIRTWQYVLIMDITYKTNKYNMPLLEAVGMTPTGKNFTVATAFMCNEQRKLEVLKTRWKSRPDFLH</sequence>
<protein>
    <submittedName>
        <fullName evidence="1">Uncharacterized protein</fullName>
    </submittedName>
</protein>
<dbReference type="Proteomes" id="UP001060085">
    <property type="component" value="Linkage Group LG06"/>
</dbReference>
<evidence type="ECO:0000313" key="1">
    <source>
        <dbReference type="EMBL" id="KAI5658899.1"/>
    </source>
</evidence>